<name>A0AA40BZ10_9PEZI</name>
<dbReference type="FunFam" id="3.40.50.720:FF:000084">
    <property type="entry name" value="Short-chain dehydrogenase reductase"/>
    <property type="match status" value="1"/>
</dbReference>
<evidence type="ECO:0000256" key="1">
    <source>
        <dbReference type="ARBA" id="ARBA00006484"/>
    </source>
</evidence>
<dbReference type="Gene3D" id="3.40.50.720">
    <property type="entry name" value="NAD(P)-binding Rossmann-like Domain"/>
    <property type="match status" value="1"/>
</dbReference>
<dbReference type="CDD" id="cd05233">
    <property type="entry name" value="SDR_c"/>
    <property type="match status" value="1"/>
</dbReference>
<accession>A0AA40BZ10</accession>
<dbReference type="PANTHER" id="PTHR24321:SF14">
    <property type="entry name" value="SHORT-CHAIN TYPE DEHYDROGENASE_REDUCTASE BLR2146-RELATED"/>
    <property type="match status" value="1"/>
</dbReference>
<keyword evidence="3" id="KW-0560">Oxidoreductase</keyword>
<dbReference type="Proteomes" id="UP001175001">
    <property type="component" value="Unassembled WGS sequence"/>
</dbReference>
<dbReference type="PANTHER" id="PTHR24321">
    <property type="entry name" value="DEHYDROGENASES, SHORT CHAIN"/>
    <property type="match status" value="1"/>
</dbReference>
<organism evidence="4 5">
    <name type="scientific">Lasiodiplodia hormozganensis</name>
    <dbReference type="NCBI Taxonomy" id="869390"/>
    <lineage>
        <taxon>Eukaryota</taxon>
        <taxon>Fungi</taxon>
        <taxon>Dikarya</taxon>
        <taxon>Ascomycota</taxon>
        <taxon>Pezizomycotina</taxon>
        <taxon>Dothideomycetes</taxon>
        <taxon>Dothideomycetes incertae sedis</taxon>
        <taxon>Botryosphaeriales</taxon>
        <taxon>Botryosphaeriaceae</taxon>
        <taxon>Lasiodiplodia</taxon>
    </lineage>
</organism>
<dbReference type="Pfam" id="PF13561">
    <property type="entry name" value="adh_short_C2"/>
    <property type="match status" value="1"/>
</dbReference>
<keyword evidence="2" id="KW-0521">NADP</keyword>
<protein>
    <submittedName>
        <fullName evidence="4">Short-chain type dehydrogenase/reductase</fullName>
    </submittedName>
</protein>
<proteinExistence type="inferred from homology"/>
<comment type="caution">
    <text evidence="4">The sequence shown here is derived from an EMBL/GenBank/DDBJ whole genome shotgun (WGS) entry which is preliminary data.</text>
</comment>
<dbReference type="SUPFAM" id="SSF51735">
    <property type="entry name" value="NAD(P)-binding Rossmann-fold domains"/>
    <property type="match status" value="1"/>
</dbReference>
<dbReference type="AlphaFoldDB" id="A0AA40BZ10"/>
<reference evidence="4" key="1">
    <citation type="submission" date="2023-06" db="EMBL/GenBank/DDBJ databases">
        <title>Multi-omics analyses reveal the molecular pathogenesis toolkit of Lasiodiplodia hormozganensis, a cross-kingdom pathogen.</title>
        <authorList>
            <person name="Felix C."/>
            <person name="Meneses R."/>
            <person name="Goncalves M.F.M."/>
            <person name="Tilleman L."/>
            <person name="Duarte A.S."/>
            <person name="Jorrin-Novo J.V."/>
            <person name="Van De Peer Y."/>
            <person name="Deforce D."/>
            <person name="Van Nieuwerburgh F."/>
            <person name="Esteves A.C."/>
            <person name="Alves A."/>
        </authorList>
    </citation>
    <scope>NUCLEOTIDE SEQUENCE</scope>
    <source>
        <strain evidence="4">CBS 339.90</strain>
    </source>
</reference>
<comment type="similarity">
    <text evidence="1">Belongs to the short-chain dehydrogenases/reductases (SDR) family.</text>
</comment>
<evidence type="ECO:0000313" key="5">
    <source>
        <dbReference type="Proteomes" id="UP001175001"/>
    </source>
</evidence>
<dbReference type="InterPro" id="IPR002347">
    <property type="entry name" value="SDR_fam"/>
</dbReference>
<evidence type="ECO:0000256" key="2">
    <source>
        <dbReference type="ARBA" id="ARBA00022857"/>
    </source>
</evidence>
<dbReference type="InterPro" id="IPR036291">
    <property type="entry name" value="NAD(P)-bd_dom_sf"/>
</dbReference>
<keyword evidence="5" id="KW-1185">Reference proteome</keyword>
<dbReference type="EMBL" id="JAUJDW010000178">
    <property type="protein sequence ID" value="KAK0618694.1"/>
    <property type="molecule type" value="Genomic_DNA"/>
</dbReference>
<dbReference type="GO" id="GO:0016491">
    <property type="term" value="F:oxidoreductase activity"/>
    <property type="evidence" value="ECO:0007669"/>
    <property type="project" value="UniProtKB-KW"/>
</dbReference>
<dbReference type="PRINTS" id="PR00081">
    <property type="entry name" value="GDHRDH"/>
</dbReference>
<sequence length="242" mass="25366">MRGLEGMQIVVAGGGAGIGAAVVGRLFDEGAKIVIGDINETAAKQLASDLSSKKSGHAVSCWFDLGDEASINALIQKSMDSFGGVDGLVNMAALVAPEIVKRDSDVLRMDPDVWKTSLEVNLVGFGIAIKAILPHMIAQNRGSVVNMSSGAAAIGLPYIPPYASSKAGINALTRHCATTYGRQEIRVNGVAFGMIATESVKRNNSQQEVEQGNINPSKRVGMPEEAASLVCYLLSEDASFIT</sequence>
<evidence type="ECO:0000256" key="3">
    <source>
        <dbReference type="ARBA" id="ARBA00023002"/>
    </source>
</evidence>
<gene>
    <name evidence="4" type="ORF">DIS24_g11620</name>
</gene>
<evidence type="ECO:0000313" key="4">
    <source>
        <dbReference type="EMBL" id="KAK0618694.1"/>
    </source>
</evidence>
<dbReference type="PRINTS" id="PR00080">
    <property type="entry name" value="SDRFAMILY"/>
</dbReference>